<comment type="cofactor">
    <cofactor evidence="1">
        <name>a divalent metal cation</name>
        <dbReference type="ChEBI" id="CHEBI:60240"/>
    </cofactor>
</comment>
<evidence type="ECO:0008006" key="13">
    <source>
        <dbReference type="Google" id="ProtNLM"/>
    </source>
</evidence>
<keyword evidence="7" id="KW-0539">Nucleus</keyword>
<reference evidence="11" key="3">
    <citation type="submission" date="2022-06" db="UniProtKB">
        <authorList>
            <consortium name="EnsemblPlants"/>
        </authorList>
    </citation>
    <scope>IDENTIFICATION</scope>
</reference>
<feature type="domain" description="DUF8040" evidence="10">
    <location>
        <begin position="60"/>
        <end position="142"/>
    </location>
</feature>
<evidence type="ECO:0000256" key="1">
    <source>
        <dbReference type="ARBA" id="ARBA00001968"/>
    </source>
</evidence>
<reference evidence="12" key="1">
    <citation type="journal article" date="2013" name="Nature">
        <title>Draft genome of the wheat A-genome progenitor Triticum urartu.</title>
        <authorList>
            <person name="Ling H.Q."/>
            <person name="Zhao S."/>
            <person name="Liu D."/>
            <person name="Wang J."/>
            <person name="Sun H."/>
            <person name="Zhang C."/>
            <person name="Fan H."/>
            <person name="Li D."/>
            <person name="Dong L."/>
            <person name="Tao Y."/>
            <person name="Gao C."/>
            <person name="Wu H."/>
            <person name="Li Y."/>
            <person name="Cui Y."/>
            <person name="Guo X."/>
            <person name="Zheng S."/>
            <person name="Wang B."/>
            <person name="Yu K."/>
            <person name="Liang Q."/>
            <person name="Yang W."/>
            <person name="Lou X."/>
            <person name="Chen J."/>
            <person name="Feng M."/>
            <person name="Jian J."/>
            <person name="Zhang X."/>
            <person name="Luo G."/>
            <person name="Jiang Y."/>
            <person name="Liu J."/>
            <person name="Wang Z."/>
            <person name="Sha Y."/>
            <person name="Zhang B."/>
            <person name="Wu H."/>
            <person name="Tang D."/>
            <person name="Shen Q."/>
            <person name="Xue P."/>
            <person name="Zou S."/>
            <person name="Wang X."/>
            <person name="Liu X."/>
            <person name="Wang F."/>
            <person name="Yang Y."/>
            <person name="An X."/>
            <person name="Dong Z."/>
            <person name="Zhang K."/>
            <person name="Zhang X."/>
            <person name="Luo M.C."/>
            <person name="Dvorak J."/>
            <person name="Tong Y."/>
            <person name="Wang J."/>
            <person name="Yang H."/>
            <person name="Li Z."/>
            <person name="Wang D."/>
            <person name="Zhang A."/>
            <person name="Wang J."/>
        </authorList>
    </citation>
    <scope>NUCLEOTIDE SEQUENCE</scope>
    <source>
        <strain evidence="12">cv. G1812</strain>
    </source>
</reference>
<evidence type="ECO:0000259" key="9">
    <source>
        <dbReference type="Pfam" id="PF13359"/>
    </source>
</evidence>
<evidence type="ECO:0000256" key="3">
    <source>
        <dbReference type="ARBA" id="ARBA00006958"/>
    </source>
</evidence>
<proteinExistence type="inferred from homology"/>
<keyword evidence="12" id="KW-1185">Reference proteome</keyword>
<evidence type="ECO:0000256" key="8">
    <source>
        <dbReference type="SAM" id="Phobius"/>
    </source>
</evidence>
<dbReference type="Gramene" id="TuG1812G0400001018.01.T01">
    <property type="protein sequence ID" value="TuG1812G0400001018.01.T01"/>
    <property type="gene ID" value="TuG1812G0400001018.01"/>
</dbReference>
<dbReference type="EnsemblPlants" id="TuG1812G0400001018.01.T01">
    <property type="protein sequence ID" value="TuG1812G0400001018.01.T01"/>
    <property type="gene ID" value="TuG1812G0400001018.01"/>
</dbReference>
<keyword evidence="6" id="KW-0378">Hydrolase</keyword>
<feature type="transmembrane region" description="Helical" evidence="8">
    <location>
        <begin position="12"/>
        <end position="29"/>
    </location>
</feature>
<keyword evidence="4" id="KW-0540">Nuclease</keyword>
<dbReference type="PANTHER" id="PTHR22930">
    <property type="match status" value="1"/>
</dbReference>
<evidence type="ECO:0000313" key="11">
    <source>
        <dbReference type="EnsemblPlants" id="TuG1812G0400001018.01.T01"/>
    </source>
</evidence>
<evidence type="ECO:0000313" key="12">
    <source>
        <dbReference type="Proteomes" id="UP000015106"/>
    </source>
</evidence>
<comment type="subcellular location">
    <subcellularLocation>
        <location evidence="2">Nucleus</location>
    </subcellularLocation>
</comment>
<evidence type="ECO:0000256" key="4">
    <source>
        <dbReference type="ARBA" id="ARBA00022722"/>
    </source>
</evidence>
<accession>A0A8R7Q252</accession>
<dbReference type="Proteomes" id="UP000015106">
    <property type="component" value="Chromosome 4"/>
</dbReference>
<protein>
    <recommendedName>
        <fullName evidence="13">DDE Tnp4 domain-containing protein</fullName>
    </recommendedName>
</protein>
<dbReference type="InterPro" id="IPR045249">
    <property type="entry name" value="HARBI1-like"/>
</dbReference>
<comment type="similarity">
    <text evidence="3">Belongs to the HARBI1 family.</text>
</comment>
<feature type="domain" description="DDE Tnp4" evidence="9">
    <location>
        <begin position="178"/>
        <end position="337"/>
    </location>
</feature>
<dbReference type="GO" id="GO:0046872">
    <property type="term" value="F:metal ion binding"/>
    <property type="evidence" value="ECO:0007669"/>
    <property type="project" value="UniProtKB-KW"/>
</dbReference>
<evidence type="ECO:0000259" key="10">
    <source>
        <dbReference type="Pfam" id="PF26138"/>
    </source>
</evidence>
<evidence type="ECO:0000256" key="6">
    <source>
        <dbReference type="ARBA" id="ARBA00022801"/>
    </source>
</evidence>
<dbReference type="GO" id="GO:0016787">
    <property type="term" value="F:hydrolase activity"/>
    <property type="evidence" value="ECO:0007669"/>
    <property type="project" value="UniProtKB-KW"/>
</dbReference>
<evidence type="ECO:0000256" key="7">
    <source>
        <dbReference type="ARBA" id="ARBA00023242"/>
    </source>
</evidence>
<name>A0A8R7Q252_TRIUA</name>
<keyword evidence="8" id="KW-1133">Transmembrane helix</keyword>
<sequence>MDDNGKTRDMLIVQAAGLVAVLCAYMATITTRARIRNYRAPIRYVMLERDVARLSNLRFIYETNDINCHDLLRMNRAPFYNLCNLFHDRKLLEDSIHTCIEEQVAMFLLVVGHNHRFREMKPIFRRSIEVISRYFKAVLYAIGELRDEMIQPPSNEVHPKILHSRRFYPYFKDCVGAIDGTHVAAKVPAPIASAFRGRKGGTTQNVMAAVDFDLKFTYVLAGWEGSAHDALILADALERNDGFVVPAGKFYLVDAGYAVRPGFLPPYRATRYHLTEFGERVPQNEKELFNLRHSSLRITVERAFAAFKNRWRIVDNKPHHPYPSQVKIVLACCILHNWILQWGEDEFVPPEHTWTGNSASDGVIDIEHDNRTWSQIRDGWAGHMFADRGNSCV</sequence>
<reference evidence="11" key="2">
    <citation type="submission" date="2018-03" db="EMBL/GenBank/DDBJ databases">
        <title>The Triticum urartu genome reveals the dynamic nature of wheat genome evolution.</title>
        <authorList>
            <person name="Ling H."/>
            <person name="Ma B."/>
            <person name="Shi X."/>
            <person name="Liu H."/>
            <person name="Dong L."/>
            <person name="Sun H."/>
            <person name="Cao Y."/>
            <person name="Gao Q."/>
            <person name="Zheng S."/>
            <person name="Li Y."/>
            <person name="Yu Y."/>
            <person name="Du H."/>
            <person name="Qi M."/>
            <person name="Li Y."/>
            <person name="Yu H."/>
            <person name="Cui Y."/>
            <person name="Wang N."/>
            <person name="Chen C."/>
            <person name="Wu H."/>
            <person name="Zhao Y."/>
            <person name="Zhang J."/>
            <person name="Li Y."/>
            <person name="Zhou W."/>
            <person name="Zhang B."/>
            <person name="Hu W."/>
            <person name="Eijk M."/>
            <person name="Tang J."/>
            <person name="Witsenboer H."/>
            <person name="Zhao S."/>
            <person name="Li Z."/>
            <person name="Zhang A."/>
            <person name="Wang D."/>
            <person name="Liang C."/>
        </authorList>
    </citation>
    <scope>NUCLEOTIDE SEQUENCE [LARGE SCALE GENOMIC DNA]</scope>
    <source>
        <strain evidence="11">cv. G1812</strain>
    </source>
</reference>
<keyword evidence="8" id="KW-0472">Membrane</keyword>
<dbReference type="Pfam" id="PF13359">
    <property type="entry name" value="DDE_Tnp_4"/>
    <property type="match status" value="1"/>
</dbReference>
<dbReference type="GO" id="GO:0005634">
    <property type="term" value="C:nucleus"/>
    <property type="evidence" value="ECO:0007669"/>
    <property type="project" value="UniProtKB-SubCell"/>
</dbReference>
<dbReference type="Pfam" id="PF26138">
    <property type="entry name" value="DUF8040"/>
    <property type="match status" value="1"/>
</dbReference>
<dbReference type="AlphaFoldDB" id="A0A8R7Q252"/>
<dbReference type="InterPro" id="IPR027806">
    <property type="entry name" value="HARBI1_dom"/>
</dbReference>
<organism evidence="11 12">
    <name type="scientific">Triticum urartu</name>
    <name type="common">Red wild einkorn</name>
    <name type="synonym">Crithodium urartu</name>
    <dbReference type="NCBI Taxonomy" id="4572"/>
    <lineage>
        <taxon>Eukaryota</taxon>
        <taxon>Viridiplantae</taxon>
        <taxon>Streptophyta</taxon>
        <taxon>Embryophyta</taxon>
        <taxon>Tracheophyta</taxon>
        <taxon>Spermatophyta</taxon>
        <taxon>Magnoliopsida</taxon>
        <taxon>Liliopsida</taxon>
        <taxon>Poales</taxon>
        <taxon>Poaceae</taxon>
        <taxon>BOP clade</taxon>
        <taxon>Pooideae</taxon>
        <taxon>Triticodae</taxon>
        <taxon>Triticeae</taxon>
        <taxon>Triticinae</taxon>
        <taxon>Triticum</taxon>
    </lineage>
</organism>
<keyword evidence="5" id="KW-0479">Metal-binding</keyword>
<keyword evidence="8" id="KW-0812">Transmembrane</keyword>
<evidence type="ECO:0000256" key="5">
    <source>
        <dbReference type="ARBA" id="ARBA00022723"/>
    </source>
</evidence>
<dbReference type="PANTHER" id="PTHR22930:SF259">
    <property type="entry name" value="OS08G0106900 PROTEIN"/>
    <property type="match status" value="1"/>
</dbReference>
<evidence type="ECO:0000256" key="2">
    <source>
        <dbReference type="ARBA" id="ARBA00004123"/>
    </source>
</evidence>
<dbReference type="InterPro" id="IPR058353">
    <property type="entry name" value="DUF8040"/>
</dbReference>
<dbReference type="GO" id="GO:0004518">
    <property type="term" value="F:nuclease activity"/>
    <property type="evidence" value="ECO:0007669"/>
    <property type="project" value="UniProtKB-KW"/>
</dbReference>